<protein>
    <recommendedName>
        <fullName evidence="4">Protein CMS1</fullName>
    </recommendedName>
</protein>
<keyword evidence="3" id="KW-1185">Reference proteome</keyword>
<proteinExistence type="predicted"/>
<feature type="compositionally biased region" description="Basic and acidic residues" evidence="1">
    <location>
        <begin position="17"/>
        <end position="57"/>
    </location>
</feature>
<dbReference type="EMBL" id="ML977137">
    <property type="protein sequence ID" value="KAF1992301.1"/>
    <property type="molecule type" value="Genomic_DNA"/>
</dbReference>
<dbReference type="GO" id="GO:0030686">
    <property type="term" value="C:90S preribosome"/>
    <property type="evidence" value="ECO:0007669"/>
    <property type="project" value="TreeGrafter"/>
</dbReference>
<dbReference type="OrthoDB" id="1929311at2759"/>
<evidence type="ECO:0008006" key="4">
    <source>
        <dbReference type="Google" id="ProtNLM"/>
    </source>
</evidence>
<reference evidence="2" key="1">
    <citation type="journal article" date="2020" name="Stud. Mycol.">
        <title>101 Dothideomycetes genomes: a test case for predicting lifestyles and emergence of pathogens.</title>
        <authorList>
            <person name="Haridas S."/>
            <person name="Albert R."/>
            <person name="Binder M."/>
            <person name="Bloem J."/>
            <person name="Labutti K."/>
            <person name="Salamov A."/>
            <person name="Andreopoulos B."/>
            <person name="Baker S."/>
            <person name="Barry K."/>
            <person name="Bills G."/>
            <person name="Bluhm B."/>
            <person name="Cannon C."/>
            <person name="Castanera R."/>
            <person name="Culley D."/>
            <person name="Daum C."/>
            <person name="Ezra D."/>
            <person name="Gonzalez J."/>
            <person name="Henrissat B."/>
            <person name="Kuo A."/>
            <person name="Liang C."/>
            <person name="Lipzen A."/>
            <person name="Lutzoni F."/>
            <person name="Magnuson J."/>
            <person name="Mondo S."/>
            <person name="Nolan M."/>
            <person name="Ohm R."/>
            <person name="Pangilinan J."/>
            <person name="Park H.-J."/>
            <person name="Ramirez L."/>
            <person name="Alfaro M."/>
            <person name="Sun H."/>
            <person name="Tritt A."/>
            <person name="Yoshinaga Y."/>
            <person name="Zwiers L.-H."/>
            <person name="Turgeon B."/>
            <person name="Goodwin S."/>
            <person name="Spatafora J."/>
            <person name="Crous P."/>
            <person name="Grigoriev I."/>
        </authorList>
    </citation>
    <scope>NUCLEOTIDE SEQUENCE</scope>
    <source>
        <strain evidence="2">CBS 113979</strain>
    </source>
</reference>
<dbReference type="Gene3D" id="3.40.50.300">
    <property type="entry name" value="P-loop containing nucleotide triphosphate hydrolases"/>
    <property type="match status" value="1"/>
</dbReference>
<dbReference type="GO" id="GO:0005634">
    <property type="term" value="C:nucleus"/>
    <property type="evidence" value="ECO:0007669"/>
    <property type="project" value="TreeGrafter"/>
</dbReference>
<evidence type="ECO:0000313" key="2">
    <source>
        <dbReference type="EMBL" id="KAF1992301.1"/>
    </source>
</evidence>
<gene>
    <name evidence="2" type="ORF">K402DRAFT_344489</name>
</gene>
<evidence type="ECO:0000313" key="3">
    <source>
        <dbReference type="Proteomes" id="UP000800041"/>
    </source>
</evidence>
<organism evidence="2 3">
    <name type="scientific">Aulographum hederae CBS 113979</name>
    <dbReference type="NCBI Taxonomy" id="1176131"/>
    <lineage>
        <taxon>Eukaryota</taxon>
        <taxon>Fungi</taxon>
        <taxon>Dikarya</taxon>
        <taxon>Ascomycota</taxon>
        <taxon>Pezizomycotina</taxon>
        <taxon>Dothideomycetes</taxon>
        <taxon>Pleosporomycetidae</taxon>
        <taxon>Aulographales</taxon>
        <taxon>Aulographaceae</taxon>
    </lineage>
</organism>
<dbReference type="Proteomes" id="UP000800041">
    <property type="component" value="Unassembled WGS sequence"/>
</dbReference>
<accession>A0A6G1HGD7</accession>
<dbReference type="Pfam" id="PF14617">
    <property type="entry name" value="CMS1"/>
    <property type="match status" value="1"/>
</dbReference>
<dbReference type="InterPro" id="IPR032704">
    <property type="entry name" value="Cms1"/>
</dbReference>
<evidence type="ECO:0000256" key="1">
    <source>
        <dbReference type="SAM" id="MobiDB-lite"/>
    </source>
</evidence>
<feature type="compositionally biased region" description="Basic residues" evidence="1">
    <location>
        <begin position="58"/>
        <end position="68"/>
    </location>
</feature>
<sequence>MAEHQAASLRGSKRKRERGDGVAQDKKPKHEIDSVPKVAKESQHAANKARDDKEAKKRLQQKKRRTKKKPDDVNDEDLDRSAGVNDAIKFMDSALLADHIARRTKRYQPEASLVELEDLHVPANAVLDTSSWSKMRVTAGLPDFLVEFSSGDLKKSDKKPGTLHTLVVTGSGIRAADLTRVLRRFETKENKVWKLFAKHIKLEEQKKMCETFSTSIGVGTPQRIRDLLEDGALSDEKLKRIVIDASHIDIKKKGIMDMRETHEQLVKLLSWEKLSKRYGADLDGISLMFY</sequence>
<name>A0A6G1HGD7_9PEZI</name>
<dbReference type="InterPro" id="IPR027417">
    <property type="entry name" value="P-loop_NTPase"/>
</dbReference>
<dbReference type="PANTHER" id="PTHR24030:SF0">
    <property type="entry name" value="PROTEIN CMSS1"/>
    <property type="match status" value="1"/>
</dbReference>
<dbReference type="AlphaFoldDB" id="A0A6G1HGD7"/>
<dbReference type="PANTHER" id="PTHR24030">
    <property type="entry name" value="PROTEIN CMSS1"/>
    <property type="match status" value="1"/>
</dbReference>
<dbReference type="SUPFAM" id="SSF52540">
    <property type="entry name" value="P-loop containing nucleoside triphosphate hydrolases"/>
    <property type="match status" value="1"/>
</dbReference>
<feature type="region of interest" description="Disordered" evidence="1">
    <location>
        <begin position="1"/>
        <end position="79"/>
    </location>
</feature>